<proteinExistence type="inferred from homology"/>
<evidence type="ECO:0000259" key="13">
    <source>
        <dbReference type="Pfam" id="PF02879"/>
    </source>
</evidence>
<dbReference type="GO" id="GO:0004615">
    <property type="term" value="F:phosphomannomutase activity"/>
    <property type="evidence" value="ECO:0007669"/>
    <property type="project" value="TreeGrafter"/>
</dbReference>
<dbReference type="HAMAP" id="MF_01554_B">
    <property type="entry name" value="GlmM_B"/>
    <property type="match status" value="1"/>
</dbReference>
<keyword evidence="4 8" id="KW-0460">Magnesium</keyword>
<feature type="domain" description="Alpha-D-phosphohexomutase C-terminal" evidence="11">
    <location>
        <begin position="375"/>
        <end position="441"/>
    </location>
</feature>
<dbReference type="Gene3D" id="3.40.120.10">
    <property type="entry name" value="Alpha-D-Glucose-1,6-Bisphosphate, subunit A, domain 3"/>
    <property type="match status" value="3"/>
</dbReference>
<dbReference type="FunFam" id="3.30.310.50:FF:000001">
    <property type="entry name" value="Phosphoglucosamine mutase"/>
    <property type="match status" value="1"/>
</dbReference>
<dbReference type="PRINTS" id="PR00509">
    <property type="entry name" value="PGMPMM"/>
</dbReference>
<feature type="active site" description="Phosphoserine intermediate" evidence="8">
    <location>
        <position position="101"/>
    </location>
</feature>
<comment type="function">
    <text evidence="8 10">Catalyzes the conversion of glucosamine-6-phosphate to glucosamine-1-phosphate.</text>
</comment>
<dbReference type="Proteomes" id="UP000471381">
    <property type="component" value="Unassembled WGS sequence"/>
</dbReference>
<evidence type="ECO:0000256" key="8">
    <source>
        <dbReference type="HAMAP-Rule" id="MF_01554"/>
    </source>
</evidence>
<dbReference type="Pfam" id="PF02878">
    <property type="entry name" value="PGM_PMM_I"/>
    <property type="match status" value="1"/>
</dbReference>
<dbReference type="GO" id="GO:0000287">
    <property type="term" value="F:magnesium ion binding"/>
    <property type="evidence" value="ECO:0007669"/>
    <property type="project" value="UniProtKB-UniRule"/>
</dbReference>
<dbReference type="InterPro" id="IPR036900">
    <property type="entry name" value="A-D-PHexomutase_C_sf"/>
</dbReference>
<sequence length="446" mass="47206">MSQKFFGTDGIRGKVGEFPLTPDFVMKLGWAAGVVLAKDGTKEVLVGKDTRASGYMLESALEAGLSAAGVSIALAGPIPTPAVAYLASTFRADAGVVISASHNPYYDNGIKFFARIGAKLNAQQQQAIEEKLHYALENGIDCVSSESLGKARRVEDAAGRYIEFCKGTFSSDLSLEGLTIVVDSANGAAYKVAPSVFEELGASVINIANTPNGVNINDECGATSLRLLSDAVKANNADLGIAVDGDADRIMFVDGNGEVVDGDEILFLIAREAKQAGYKGGVVGTLMSNLGLEHALQELDIPFTRTKVGDRYVVEKLNETGWRIGGETSGHILNLDYVFTGDAIIAALQVLTVVVKSGYPLAKLKAGMTKLPQCMINVRHNNLDSVLNLPNVKQAVADVENQLGKSGRLVLRKSGTEPLIRVMIEAASDDVAERLASELAAVIKES</sequence>
<evidence type="ECO:0000256" key="3">
    <source>
        <dbReference type="ARBA" id="ARBA00022723"/>
    </source>
</evidence>
<reference evidence="15 16" key="1">
    <citation type="submission" date="2020-01" db="EMBL/GenBank/DDBJ databases">
        <title>Genomes of bacteria type strains.</title>
        <authorList>
            <person name="Chen J."/>
            <person name="Zhu S."/>
            <person name="Yang J."/>
        </authorList>
    </citation>
    <scope>NUCLEOTIDE SEQUENCE [LARGE SCALE GENOMIC DNA]</scope>
    <source>
        <strain evidence="15 16">LMG 24078</strain>
    </source>
</reference>
<feature type="binding site" evidence="8">
    <location>
        <position position="248"/>
    </location>
    <ligand>
        <name>Mg(2+)</name>
        <dbReference type="ChEBI" id="CHEBI:18420"/>
    </ligand>
</feature>
<evidence type="ECO:0000313" key="15">
    <source>
        <dbReference type="EMBL" id="NDW16248.1"/>
    </source>
</evidence>
<evidence type="ECO:0000256" key="6">
    <source>
        <dbReference type="ARBA" id="ARBA00066330"/>
    </source>
</evidence>
<evidence type="ECO:0000256" key="7">
    <source>
        <dbReference type="ARBA" id="ARBA00068193"/>
    </source>
</evidence>
<dbReference type="RefSeq" id="WP_163106910.1">
    <property type="nucleotide sequence ID" value="NZ_JAAAWO010000008.1"/>
</dbReference>
<evidence type="ECO:0000256" key="1">
    <source>
        <dbReference type="ARBA" id="ARBA00010231"/>
    </source>
</evidence>
<comment type="caution">
    <text evidence="15">The sequence shown here is derived from an EMBL/GenBank/DDBJ whole genome shotgun (WGS) entry which is preliminary data.</text>
</comment>
<dbReference type="NCBIfam" id="NF008139">
    <property type="entry name" value="PRK10887.1"/>
    <property type="match status" value="1"/>
</dbReference>
<dbReference type="EC" id="5.4.2.10" evidence="6 8"/>
<dbReference type="InterPro" id="IPR016055">
    <property type="entry name" value="A-D-PHexomutase_a/b/a-I/II/III"/>
</dbReference>
<feature type="domain" description="Alpha-D-phosphohexomutase alpha/beta/alpha" evidence="12">
    <location>
        <begin position="4"/>
        <end position="133"/>
    </location>
</feature>
<feature type="domain" description="Alpha-D-phosphohexomutase alpha/beta/alpha" evidence="13">
    <location>
        <begin position="160"/>
        <end position="257"/>
    </location>
</feature>
<dbReference type="InterPro" id="IPR016066">
    <property type="entry name" value="A-D-PHexomutase_CS"/>
</dbReference>
<name>A0A6N9TNL4_9ALTE</name>
<keyword evidence="16" id="KW-1185">Reference proteome</keyword>
<evidence type="ECO:0000256" key="5">
    <source>
        <dbReference type="ARBA" id="ARBA00023235"/>
    </source>
</evidence>
<evidence type="ECO:0000256" key="9">
    <source>
        <dbReference type="RuleBase" id="RU004326"/>
    </source>
</evidence>
<dbReference type="GO" id="GO:0009252">
    <property type="term" value="P:peptidoglycan biosynthetic process"/>
    <property type="evidence" value="ECO:0007669"/>
    <property type="project" value="TreeGrafter"/>
</dbReference>
<comment type="PTM">
    <text evidence="8">Activated by phosphorylation.</text>
</comment>
<feature type="binding site" evidence="8">
    <location>
        <position position="246"/>
    </location>
    <ligand>
        <name>Mg(2+)</name>
        <dbReference type="ChEBI" id="CHEBI:18420"/>
    </ligand>
</feature>
<dbReference type="InterPro" id="IPR005844">
    <property type="entry name" value="A-D-PHexomutase_a/b/a-I"/>
</dbReference>
<dbReference type="SUPFAM" id="SSF55957">
    <property type="entry name" value="Phosphoglucomutase, C-terminal domain"/>
    <property type="match status" value="1"/>
</dbReference>
<dbReference type="InterPro" id="IPR050060">
    <property type="entry name" value="Phosphoglucosamine_mutase"/>
</dbReference>
<gene>
    <name evidence="8 15" type="primary">glmM</name>
    <name evidence="15" type="ORF">GTQ48_12030</name>
</gene>
<dbReference type="InterPro" id="IPR005845">
    <property type="entry name" value="A-D-PHexomutase_a/b/a-II"/>
</dbReference>
<dbReference type="AlphaFoldDB" id="A0A6N9TNL4"/>
<dbReference type="CDD" id="cd05802">
    <property type="entry name" value="GlmM"/>
    <property type="match status" value="1"/>
</dbReference>
<dbReference type="Gene3D" id="3.30.310.50">
    <property type="entry name" value="Alpha-D-phosphohexomutase, C-terminal domain"/>
    <property type="match status" value="1"/>
</dbReference>
<dbReference type="Pfam" id="PF00408">
    <property type="entry name" value="PGM_PMM_IV"/>
    <property type="match status" value="1"/>
</dbReference>
<evidence type="ECO:0000256" key="4">
    <source>
        <dbReference type="ARBA" id="ARBA00022842"/>
    </source>
</evidence>
<protein>
    <recommendedName>
        <fullName evidence="7 8">Phosphoglucosamine mutase</fullName>
        <ecNumber evidence="6 8">5.4.2.10</ecNumber>
    </recommendedName>
</protein>
<dbReference type="NCBIfam" id="TIGR01455">
    <property type="entry name" value="glmM"/>
    <property type="match status" value="1"/>
</dbReference>
<keyword evidence="5 8" id="KW-0413">Isomerase</keyword>
<dbReference type="InterPro" id="IPR005841">
    <property type="entry name" value="Alpha-D-phosphohexomutase_SF"/>
</dbReference>
<dbReference type="FunFam" id="3.40.120.10:FF:000001">
    <property type="entry name" value="Phosphoglucosamine mutase"/>
    <property type="match status" value="1"/>
</dbReference>
<dbReference type="PANTHER" id="PTHR42946:SF1">
    <property type="entry name" value="PHOSPHOGLUCOMUTASE (ALPHA-D-GLUCOSE-1,6-BISPHOSPHATE-DEPENDENT)"/>
    <property type="match status" value="1"/>
</dbReference>
<feature type="binding site" evidence="8">
    <location>
        <position position="244"/>
    </location>
    <ligand>
        <name>Mg(2+)</name>
        <dbReference type="ChEBI" id="CHEBI:18420"/>
    </ligand>
</feature>
<evidence type="ECO:0000256" key="2">
    <source>
        <dbReference type="ARBA" id="ARBA00022553"/>
    </source>
</evidence>
<dbReference type="GO" id="GO:0005975">
    <property type="term" value="P:carbohydrate metabolic process"/>
    <property type="evidence" value="ECO:0007669"/>
    <property type="project" value="InterPro"/>
</dbReference>
<keyword evidence="3 8" id="KW-0479">Metal-binding</keyword>
<comment type="cofactor">
    <cofactor evidence="8">
        <name>Mg(2+)</name>
        <dbReference type="ChEBI" id="CHEBI:18420"/>
    </cofactor>
    <text evidence="8">Binds 1 Mg(2+) ion per subunit.</text>
</comment>
<comment type="similarity">
    <text evidence="1 8 9">Belongs to the phosphohexose mutase family.</text>
</comment>
<organism evidence="15 16">
    <name type="scientific">Alteromonas genovensis</name>
    <dbReference type="NCBI Taxonomy" id="471225"/>
    <lineage>
        <taxon>Bacteria</taxon>
        <taxon>Pseudomonadati</taxon>
        <taxon>Pseudomonadota</taxon>
        <taxon>Gammaproteobacteria</taxon>
        <taxon>Alteromonadales</taxon>
        <taxon>Alteromonadaceae</taxon>
        <taxon>Alteromonas/Salinimonas group</taxon>
        <taxon>Alteromonas</taxon>
    </lineage>
</organism>
<keyword evidence="2 8" id="KW-0597">Phosphoprotein</keyword>
<accession>A0A6N9TNL4</accession>
<dbReference type="GO" id="GO:0008966">
    <property type="term" value="F:phosphoglucosamine mutase activity"/>
    <property type="evidence" value="ECO:0007669"/>
    <property type="project" value="UniProtKB-UniRule"/>
</dbReference>
<dbReference type="EMBL" id="JAAAWO010000008">
    <property type="protein sequence ID" value="NDW16248.1"/>
    <property type="molecule type" value="Genomic_DNA"/>
</dbReference>
<feature type="binding site" description="via phosphate group" evidence="8">
    <location>
        <position position="101"/>
    </location>
    <ligand>
        <name>Mg(2+)</name>
        <dbReference type="ChEBI" id="CHEBI:18420"/>
    </ligand>
</feature>
<dbReference type="GO" id="GO:0006048">
    <property type="term" value="P:UDP-N-acetylglucosamine biosynthetic process"/>
    <property type="evidence" value="ECO:0007669"/>
    <property type="project" value="TreeGrafter"/>
</dbReference>
<evidence type="ECO:0000259" key="11">
    <source>
        <dbReference type="Pfam" id="PF00408"/>
    </source>
</evidence>
<evidence type="ECO:0000259" key="14">
    <source>
        <dbReference type="Pfam" id="PF02880"/>
    </source>
</evidence>
<comment type="catalytic activity">
    <reaction evidence="8 10">
        <text>alpha-D-glucosamine 1-phosphate = D-glucosamine 6-phosphate</text>
        <dbReference type="Rhea" id="RHEA:23424"/>
        <dbReference type="ChEBI" id="CHEBI:58516"/>
        <dbReference type="ChEBI" id="CHEBI:58725"/>
        <dbReference type="EC" id="5.4.2.10"/>
    </reaction>
</comment>
<dbReference type="InterPro" id="IPR005846">
    <property type="entry name" value="A-D-PHexomutase_a/b/a-III"/>
</dbReference>
<dbReference type="SUPFAM" id="SSF53738">
    <property type="entry name" value="Phosphoglucomutase, first 3 domains"/>
    <property type="match status" value="3"/>
</dbReference>
<dbReference type="InterPro" id="IPR006352">
    <property type="entry name" value="GlmM_bact"/>
</dbReference>
<dbReference type="FunFam" id="3.40.120.10:FF:000002">
    <property type="entry name" value="Phosphoglucosamine mutase"/>
    <property type="match status" value="1"/>
</dbReference>
<evidence type="ECO:0000259" key="12">
    <source>
        <dbReference type="Pfam" id="PF02878"/>
    </source>
</evidence>
<dbReference type="InterPro" id="IPR005843">
    <property type="entry name" value="A-D-PHexomutase_C"/>
</dbReference>
<feature type="domain" description="Alpha-D-phosphohexomutase alpha/beta/alpha" evidence="14">
    <location>
        <begin position="261"/>
        <end position="366"/>
    </location>
</feature>
<feature type="modified residue" description="Phosphoserine" evidence="8">
    <location>
        <position position="101"/>
    </location>
</feature>
<dbReference type="PROSITE" id="PS00710">
    <property type="entry name" value="PGM_PMM"/>
    <property type="match status" value="1"/>
</dbReference>
<dbReference type="GO" id="GO:0005829">
    <property type="term" value="C:cytosol"/>
    <property type="evidence" value="ECO:0007669"/>
    <property type="project" value="TreeGrafter"/>
</dbReference>
<evidence type="ECO:0000256" key="10">
    <source>
        <dbReference type="RuleBase" id="RU004327"/>
    </source>
</evidence>
<evidence type="ECO:0000313" key="16">
    <source>
        <dbReference type="Proteomes" id="UP000471381"/>
    </source>
</evidence>
<dbReference type="Pfam" id="PF02880">
    <property type="entry name" value="PGM_PMM_III"/>
    <property type="match status" value="1"/>
</dbReference>
<dbReference type="Pfam" id="PF02879">
    <property type="entry name" value="PGM_PMM_II"/>
    <property type="match status" value="1"/>
</dbReference>
<dbReference type="PANTHER" id="PTHR42946">
    <property type="entry name" value="PHOSPHOHEXOSE MUTASE"/>
    <property type="match status" value="1"/>
</dbReference>